<dbReference type="PROSITE" id="PS50240">
    <property type="entry name" value="TRYPSIN_DOM"/>
    <property type="match status" value="1"/>
</dbReference>
<dbReference type="PROSITE" id="PS51257">
    <property type="entry name" value="PROKAR_LIPOPROTEIN"/>
    <property type="match status" value="1"/>
</dbReference>
<dbReference type="InterPro" id="IPR009003">
    <property type="entry name" value="Peptidase_S1_PA"/>
</dbReference>
<sequence length="170" mass="18476">MAFKSGIVFFTIVMGCLALPTPDTDLSQFFEHLDLNAQGRIVGGILAPEGSHPHMVSMCTGMRVRNLICGGSILTQRTVLTAAHCIVAVFRFGSLSSELRIRVGSNRWNNGGVMYTLSSNATHEHYESTSRKNDLGVLYTRTPIVFSETICAIALDFEHVGAEIQTRAAG</sequence>
<keyword evidence="1" id="KW-1015">Disulfide bond</keyword>
<keyword evidence="5" id="KW-1185">Reference proteome</keyword>
<dbReference type="InterPro" id="IPR018114">
    <property type="entry name" value="TRYPSIN_HIS"/>
</dbReference>
<dbReference type="InterPro" id="IPR001254">
    <property type="entry name" value="Trypsin_dom"/>
</dbReference>
<organism evidence="4 5">
    <name type="scientific">Chilo suppressalis</name>
    <name type="common">Asiatic rice borer moth</name>
    <dbReference type="NCBI Taxonomy" id="168631"/>
    <lineage>
        <taxon>Eukaryota</taxon>
        <taxon>Metazoa</taxon>
        <taxon>Ecdysozoa</taxon>
        <taxon>Arthropoda</taxon>
        <taxon>Hexapoda</taxon>
        <taxon>Insecta</taxon>
        <taxon>Pterygota</taxon>
        <taxon>Neoptera</taxon>
        <taxon>Endopterygota</taxon>
        <taxon>Lepidoptera</taxon>
        <taxon>Glossata</taxon>
        <taxon>Ditrysia</taxon>
        <taxon>Pyraloidea</taxon>
        <taxon>Crambidae</taxon>
        <taxon>Crambinae</taxon>
        <taxon>Chilo</taxon>
    </lineage>
</organism>
<dbReference type="SMART" id="SM00020">
    <property type="entry name" value="Tryp_SPc"/>
    <property type="match status" value="1"/>
</dbReference>
<proteinExistence type="predicted"/>
<protein>
    <recommendedName>
        <fullName evidence="3">Peptidase S1 domain-containing protein</fullName>
    </recommendedName>
</protein>
<gene>
    <name evidence="4" type="ORF">CHILSU_LOCUS3314</name>
</gene>
<dbReference type="Gene3D" id="2.40.10.10">
    <property type="entry name" value="Trypsin-like serine proteases"/>
    <property type="match status" value="1"/>
</dbReference>
<dbReference type="PROSITE" id="PS00134">
    <property type="entry name" value="TRYPSIN_HIS"/>
    <property type="match status" value="1"/>
</dbReference>
<name>A0ABN8AYA0_CHISP</name>
<feature type="chain" id="PRO_5047081453" description="Peptidase S1 domain-containing protein" evidence="2">
    <location>
        <begin position="19"/>
        <end position="170"/>
    </location>
</feature>
<dbReference type="Proteomes" id="UP001153292">
    <property type="component" value="Chromosome 16"/>
</dbReference>
<dbReference type="InterPro" id="IPR043504">
    <property type="entry name" value="Peptidase_S1_PA_chymotrypsin"/>
</dbReference>
<evidence type="ECO:0000256" key="1">
    <source>
        <dbReference type="ARBA" id="ARBA00023157"/>
    </source>
</evidence>
<evidence type="ECO:0000313" key="4">
    <source>
        <dbReference type="EMBL" id="CAH0400130.1"/>
    </source>
</evidence>
<dbReference type="PANTHER" id="PTHR24252">
    <property type="entry name" value="ACROSIN-RELATED"/>
    <property type="match status" value="1"/>
</dbReference>
<evidence type="ECO:0000313" key="5">
    <source>
        <dbReference type="Proteomes" id="UP001153292"/>
    </source>
</evidence>
<accession>A0ABN8AYA0</accession>
<dbReference type="PANTHER" id="PTHR24252:SF7">
    <property type="entry name" value="HYALIN"/>
    <property type="match status" value="1"/>
</dbReference>
<feature type="domain" description="Peptidase S1" evidence="3">
    <location>
        <begin position="41"/>
        <end position="170"/>
    </location>
</feature>
<keyword evidence="2" id="KW-0732">Signal</keyword>
<dbReference type="Pfam" id="PF00089">
    <property type="entry name" value="Trypsin"/>
    <property type="match status" value="1"/>
</dbReference>
<evidence type="ECO:0000259" key="3">
    <source>
        <dbReference type="PROSITE" id="PS50240"/>
    </source>
</evidence>
<reference evidence="4" key="1">
    <citation type="submission" date="2021-12" db="EMBL/GenBank/DDBJ databases">
        <authorList>
            <person name="King R."/>
        </authorList>
    </citation>
    <scope>NUCLEOTIDE SEQUENCE</scope>
</reference>
<evidence type="ECO:0000256" key="2">
    <source>
        <dbReference type="SAM" id="SignalP"/>
    </source>
</evidence>
<feature type="signal peptide" evidence="2">
    <location>
        <begin position="1"/>
        <end position="18"/>
    </location>
</feature>
<dbReference type="EMBL" id="OU963909">
    <property type="protein sequence ID" value="CAH0400130.1"/>
    <property type="molecule type" value="Genomic_DNA"/>
</dbReference>
<dbReference type="SUPFAM" id="SSF50494">
    <property type="entry name" value="Trypsin-like serine proteases"/>
    <property type="match status" value="1"/>
</dbReference>